<sequence>MKITHSGPSVGFFDGRYLKLDASNDPITGNLLLTPTVDSTTVLQVQKADTTVVLNVDTTNARVGIGIATPLATLDVRGDIFVFDSGNDPRLVLGDSVAAGNWGSIRWNSSGDRIEIGTEAGGVDTLVITETGLVGIGTATPDFELELESGKPTLAVKATSTTETVIGNKDNRLLFLADTATVGTGGEVVWGATDDSPAERWAAITGHITQNNAEGAKGHLRFATKTEHTDTVLTTRMTIDNAGNVGIGVTDPDTLLEVYKVGTQLKLSGGAADFATFAVAA</sequence>
<accession>A0A0F8YDM0</accession>
<gene>
    <name evidence="1" type="ORF">LCGC14_2910400</name>
</gene>
<feature type="non-terminal residue" evidence="1">
    <location>
        <position position="281"/>
    </location>
</feature>
<dbReference type="EMBL" id="LAZR01057570">
    <property type="protein sequence ID" value="KKK71790.1"/>
    <property type="molecule type" value="Genomic_DNA"/>
</dbReference>
<dbReference type="AlphaFoldDB" id="A0A0F8YDM0"/>
<proteinExistence type="predicted"/>
<organism evidence="1">
    <name type="scientific">marine sediment metagenome</name>
    <dbReference type="NCBI Taxonomy" id="412755"/>
    <lineage>
        <taxon>unclassified sequences</taxon>
        <taxon>metagenomes</taxon>
        <taxon>ecological metagenomes</taxon>
    </lineage>
</organism>
<protein>
    <submittedName>
        <fullName evidence="1">Uncharacterized protein</fullName>
    </submittedName>
</protein>
<comment type="caution">
    <text evidence="1">The sequence shown here is derived from an EMBL/GenBank/DDBJ whole genome shotgun (WGS) entry which is preliminary data.</text>
</comment>
<name>A0A0F8YDM0_9ZZZZ</name>
<reference evidence="1" key="1">
    <citation type="journal article" date="2015" name="Nature">
        <title>Complex archaea that bridge the gap between prokaryotes and eukaryotes.</title>
        <authorList>
            <person name="Spang A."/>
            <person name="Saw J.H."/>
            <person name="Jorgensen S.L."/>
            <person name="Zaremba-Niedzwiedzka K."/>
            <person name="Martijn J."/>
            <person name="Lind A.E."/>
            <person name="van Eijk R."/>
            <person name="Schleper C."/>
            <person name="Guy L."/>
            <person name="Ettema T.J."/>
        </authorList>
    </citation>
    <scope>NUCLEOTIDE SEQUENCE</scope>
</reference>
<evidence type="ECO:0000313" key="1">
    <source>
        <dbReference type="EMBL" id="KKK71790.1"/>
    </source>
</evidence>